<dbReference type="GO" id="GO:0003842">
    <property type="term" value="F:L-glutamate gamma-semialdehyde dehydrogenase activity"/>
    <property type="evidence" value="ECO:0007669"/>
    <property type="project" value="TreeGrafter"/>
</dbReference>
<dbReference type="RefSeq" id="WP_099472295.1">
    <property type="nucleotide sequence ID" value="NZ_CP041025.1"/>
</dbReference>
<dbReference type="InterPro" id="IPR016162">
    <property type="entry name" value="Ald_DH_N"/>
</dbReference>
<dbReference type="EMBL" id="PDEM01000016">
    <property type="protein sequence ID" value="PHZ85405.1"/>
    <property type="molecule type" value="Genomic_DNA"/>
</dbReference>
<dbReference type="SUPFAM" id="SSF53720">
    <property type="entry name" value="ALDH-like"/>
    <property type="match status" value="1"/>
</dbReference>
<dbReference type="Gene3D" id="3.40.605.10">
    <property type="entry name" value="Aldehyde Dehydrogenase, Chain A, domain 1"/>
    <property type="match status" value="1"/>
</dbReference>
<dbReference type="InterPro" id="IPR016163">
    <property type="entry name" value="Ald_DH_C"/>
</dbReference>
<dbReference type="InterPro" id="IPR011975">
    <property type="entry name" value="PaaN_2"/>
</dbReference>
<dbReference type="PANTHER" id="PTHR42862:SF1">
    <property type="entry name" value="DELTA-1-PYRROLINE-5-CARBOXYLATE DEHYDROGENASE 2, ISOFORM A-RELATED"/>
    <property type="match status" value="1"/>
</dbReference>
<dbReference type="PANTHER" id="PTHR42862">
    <property type="entry name" value="DELTA-1-PYRROLINE-5-CARBOXYLATE DEHYDROGENASE 1, ISOFORM A-RELATED"/>
    <property type="match status" value="1"/>
</dbReference>
<keyword evidence="5" id="KW-1185">Reference proteome</keyword>
<dbReference type="InParanoid" id="A0A2G4YSV5"/>
<dbReference type="AlphaFoldDB" id="A0A2G4YSV5"/>
<keyword evidence="2" id="KW-0520">NAD</keyword>
<comment type="caution">
    <text evidence="4">The sequence shown here is derived from an EMBL/GenBank/DDBJ whole genome shotgun (WGS) entry which is preliminary data.</text>
</comment>
<evidence type="ECO:0000259" key="3">
    <source>
        <dbReference type="Pfam" id="PF00171"/>
    </source>
</evidence>
<evidence type="ECO:0000256" key="2">
    <source>
        <dbReference type="ARBA" id="ARBA00023027"/>
    </source>
</evidence>
<dbReference type="Gene3D" id="3.40.309.10">
    <property type="entry name" value="Aldehyde Dehydrogenase, Chain A, domain 2"/>
    <property type="match status" value="1"/>
</dbReference>
<evidence type="ECO:0000313" key="4">
    <source>
        <dbReference type="EMBL" id="PHZ85405.1"/>
    </source>
</evidence>
<dbReference type="Pfam" id="PF00171">
    <property type="entry name" value="Aldedh"/>
    <property type="match status" value="1"/>
</dbReference>
<protein>
    <submittedName>
        <fullName evidence="4">Phenylacetic acid degradation protein PaaN</fullName>
    </submittedName>
</protein>
<sequence length="558" mass="60845">MTELYKKHKGTLEKAIEVCRKRYSWSPFIDNPSAKIHGEEALKNGKAAFEAHLGRSFDLDQPGTIGRVGHEISPYTQAPLNIDYPKADVDQLFSAAKAALPAWRDAGPAARAGVIIEILTRLSQETFENAFATMHTAGQSFPMAFAGSGSNALDRGMEALAHAMIAQREVPENALWEKNFGKDTIRLQKDYRLMPRGVGLVICCATFPAWNAYPAMVASLATGNPVIVKPHPNGILPMAIAVRRFREILNDCGFDPNLVLLAADEISAPVTKQLIHHPGCAIVDFTGSARFGQWVEENSGRSLVYTETAGVNSVIVESAHDLTAVITSVARTLCLFSAQMCTSPQNIYIPAQGVRDGDRLVPYEEVVERLVAEVKSLSENIKIAPNLFGALQSDVSLKLLEDLEKRGAERGTILKAHHAYDHPDFPQARTATPLMIELDISDRDFYQEEVFAPVAFVIKAKNREQALAQATSDVQTHGAIASYFYSSDPDFLSSGQNAFAEAGASLTCNLTGNMPLNFAAAYSDYHVTGLNPAGNACLADLAFVADRFRIVQIRYPMS</sequence>
<keyword evidence="1" id="KW-0560">Oxidoreductase</keyword>
<feature type="domain" description="Aldehyde dehydrogenase" evidence="3">
    <location>
        <begin position="85"/>
        <end position="472"/>
    </location>
</feature>
<evidence type="ECO:0000256" key="1">
    <source>
        <dbReference type="ARBA" id="ARBA00023002"/>
    </source>
</evidence>
<gene>
    <name evidence="4" type="primary">paaN</name>
    <name evidence="4" type="ORF">CRD36_08415</name>
</gene>
<name>A0A2G4YSV5_9PROT</name>
<proteinExistence type="predicted"/>
<dbReference type="NCBIfam" id="TIGR02288">
    <property type="entry name" value="PaaN_2"/>
    <property type="match status" value="1"/>
</dbReference>
<accession>A0A2G4YSV5</accession>
<evidence type="ECO:0000313" key="5">
    <source>
        <dbReference type="Proteomes" id="UP000229730"/>
    </source>
</evidence>
<dbReference type="GO" id="GO:0010133">
    <property type="term" value="P:L-proline catabolic process to L-glutamate"/>
    <property type="evidence" value="ECO:0007669"/>
    <property type="project" value="TreeGrafter"/>
</dbReference>
<dbReference type="GO" id="GO:0009898">
    <property type="term" value="C:cytoplasmic side of plasma membrane"/>
    <property type="evidence" value="ECO:0007669"/>
    <property type="project" value="TreeGrafter"/>
</dbReference>
<dbReference type="Proteomes" id="UP000229730">
    <property type="component" value="Unassembled WGS sequence"/>
</dbReference>
<dbReference type="InterPro" id="IPR050485">
    <property type="entry name" value="Proline_metab_enzyme"/>
</dbReference>
<dbReference type="InterPro" id="IPR015590">
    <property type="entry name" value="Aldehyde_DH_dom"/>
</dbReference>
<dbReference type="OrthoDB" id="5288459at2"/>
<dbReference type="InterPro" id="IPR016161">
    <property type="entry name" value="Ald_DH/histidinol_DH"/>
</dbReference>
<reference evidence="4 5" key="1">
    <citation type="submission" date="2017-10" db="EMBL/GenBank/DDBJ databases">
        <title>Frigbacter circumglobatus gen. nov. sp. nov., isolated from sediment cultured in situ.</title>
        <authorList>
            <person name="Zhao Z."/>
        </authorList>
    </citation>
    <scope>NUCLEOTIDE SEQUENCE [LARGE SCALE GENOMIC DNA]</scope>
    <source>
        <strain evidence="4 5">ZYL</strain>
    </source>
</reference>
<organism evidence="4 5">
    <name type="scientific">Paremcibacter congregatus</name>
    <dbReference type="NCBI Taxonomy" id="2043170"/>
    <lineage>
        <taxon>Bacteria</taxon>
        <taxon>Pseudomonadati</taxon>
        <taxon>Pseudomonadota</taxon>
        <taxon>Alphaproteobacteria</taxon>
        <taxon>Emcibacterales</taxon>
        <taxon>Emcibacteraceae</taxon>
        <taxon>Paremcibacter</taxon>
    </lineage>
</organism>